<dbReference type="RefSeq" id="WP_020816690.1">
    <property type="nucleotide sequence ID" value="NZ_ATAY01000088.1"/>
</dbReference>
<dbReference type="InterPro" id="IPR003770">
    <property type="entry name" value="MLTG-like"/>
</dbReference>
<dbReference type="OrthoDB" id="9814591at2"/>
<evidence type="ECO:0000313" key="8">
    <source>
        <dbReference type="EMBL" id="EPR09153.1"/>
    </source>
</evidence>
<dbReference type="GO" id="GO:0009252">
    <property type="term" value="P:peptidoglycan biosynthetic process"/>
    <property type="evidence" value="ECO:0007669"/>
    <property type="project" value="UniProtKB-UniRule"/>
</dbReference>
<keyword evidence="6 7" id="KW-0961">Cell wall biogenesis/degradation</keyword>
<proteinExistence type="inferred from homology"/>
<dbReference type="GO" id="GO:0071555">
    <property type="term" value="P:cell wall organization"/>
    <property type="evidence" value="ECO:0007669"/>
    <property type="project" value="UniProtKB-KW"/>
</dbReference>
<protein>
    <recommendedName>
        <fullName evidence="7">Endolytic murein transglycosylase</fullName>
        <ecNumber evidence="7">4.2.2.29</ecNumber>
    </recommendedName>
    <alternativeName>
        <fullName evidence="7">Peptidoglycan lytic transglycosylase</fullName>
    </alternativeName>
    <alternativeName>
        <fullName evidence="7">Peptidoglycan polymerization terminase</fullName>
    </alternativeName>
</protein>
<dbReference type="Pfam" id="PF02618">
    <property type="entry name" value="YceG"/>
    <property type="match status" value="1"/>
</dbReference>
<feature type="transmembrane region" description="Helical" evidence="7">
    <location>
        <begin position="7"/>
        <end position="30"/>
    </location>
</feature>
<dbReference type="AlphaFoldDB" id="U4QYJ3"/>
<dbReference type="PANTHER" id="PTHR30518:SF2">
    <property type="entry name" value="ENDOLYTIC MUREIN TRANSGLYCOSYLASE"/>
    <property type="match status" value="1"/>
</dbReference>
<reference evidence="8 9" key="1">
    <citation type="journal article" date="2013" name="Genome Announc.">
        <title>Draft Genome Sequence of the Cellulolytic Bacterium Clostridium papyrosolvens C7 (ATCC 700395).</title>
        <authorList>
            <person name="Zepeda V."/>
            <person name="Dassa B."/>
            <person name="Borovok I."/>
            <person name="Lamed R."/>
            <person name="Bayer E.A."/>
            <person name="Cate J.H."/>
        </authorList>
    </citation>
    <scope>NUCLEOTIDE SEQUENCE [LARGE SCALE GENOMIC DNA]</scope>
    <source>
        <strain evidence="8 9">C7</strain>
    </source>
</reference>
<dbReference type="STRING" id="1330534.L323_16395"/>
<feature type="site" description="Important for catalytic activity" evidence="7">
    <location>
        <position position="302"/>
    </location>
</feature>
<dbReference type="Gene3D" id="3.30.1490.480">
    <property type="entry name" value="Endolytic murein transglycosylase"/>
    <property type="match status" value="1"/>
</dbReference>
<evidence type="ECO:0000256" key="7">
    <source>
        <dbReference type="HAMAP-Rule" id="MF_02065"/>
    </source>
</evidence>
<dbReference type="GO" id="GO:0005886">
    <property type="term" value="C:plasma membrane"/>
    <property type="evidence" value="ECO:0007669"/>
    <property type="project" value="UniProtKB-UniRule"/>
</dbReference>
<name>U4QYJ3_9FIRM</name>
<evidence type="ECO:0000313" key="9">
    <source>
        <dbReference type="Proteomes" id="UP000016860"/>
    </source>
</evidence>
<evidence type="ECO:0000256" key="3">
    <source>
        <dbReference type="ARBA" id="ARBA00022989"/>
    </source>
</evidence>
<comment type="caution">
    <text evidence="7">Lacks conserved residue(s) required for the propagation of feature annotation.</text>
</comment>
<evidence type="ECO:0000256" key="1">
    <source>
        <dbReference type="ARBA" id="ARBA00022475"/>
    </source>
</evidence>
<comment type="caution">
    <text evidence="8">The sequence shown here is derived from an EMBL/GenBank/DDBJ whole genome shotgun (WGS) entry which is preliminary data.</text>
</comment>
<dbReference type="Gene3D" id="3.30.160.60">
    <property type="entry name" value="Classic Zinc Finger"/>
    <property type="match status" value="1"/>
</dbReference>
<evidence type="ECO:0000256" key="2">
    <source>
        <dbReference type="ARBA" id="ARBA00022692"/>
    </source>
</evidence>
<keyword evidence="5 7" id="KW-0456">Lyase</keyword>
<dbReference type="PATRIC" id="fig|1330534.3.peg.3250"/>
<comment type="catalytic activity">
    <reaction evidence="7">
        <text>a peptidoglycan chain = a peptidoglycan chain with N-acetyl-1,6-anhydromuramyl-[peptide] at the reducing end + a peptidoglycan chain with N-acetylglucosamine at the non-reducing end.</text>
        <dbReference type="EC" id="4.2.2.29"/>
    </reaction>
</comment>
<comment type="function">
    <text evidence="7">Functions as a peptidoglycan terminase that cleaves nascent peptidoglycan strands endolytically to terminate their elongation.</text>
</comment>
<dbReference type="EMBL" id="ATAY01000088">
    <property type="protein sequence ID" value="EPR09153.1"/>
    <property type="molecule type" value="Genomic_DNA"/>
</dbReference>
<dbReference type="NCBIfam" id="TIGR00247">
    <property type="entry name" value="endolytic transglycosylase MltG"/>
    <property type="match status" value="1"/>
</dbReference>
<keyword evidence="4 7" id="KW-0472">Membrane</keyword>
<keyword evidence="1 7" id="KW-1003">Cell membrane</keyword>
<dbReference type="Proteomes" id="UP000016860">
    <property type="component" value="Unassembled WGS sequence"/>
</dbReference>
<comment type="similarity">
    <text evidence="7">Belongs to the transglycosylase MltG family.</text>
</comment>
<organism evidence="8 9">
    <name type="scientific">Ruminiclostridium papyrosolvens C7</name>
    <dbReference type="NCBI Taxonomy" id="1330534"/>
    <lineage>
        <taxon>Bacteria</taxon>
        <taxon>Bacillati</taxon>
        <taxon>Bacillota</taxon>
        <taxon>Clostridia</taxon>
        <taxon>Eubacteriales</taxon>
        <taxon>Oscillospiraceae</taxon>
        <taxon>Ruminiclostridium</taxon>
    </lineage>
</organism>
<keyword evidence="2 7" id="KW-0812">Transmembrane</keyword>
<dbReference type="PANTHER" id="PTHR30518">
    <property type="entry name" value="ENDOLYTIC MUREIN TRANSGLYCOSYLASE"/>
    <property type="match status" value="1"/>
</dbReference>
<dbReference type="GO" id="GO:0008932">
    <property type="term" value="F:lytic endotransglycosylase activity"/>
    <property type="evidence" value="ECO:0007669"/>
    <property type="project" value="UniProtKB-UniRule"/>
</dbReference>
<evidence type="ECO:0000256" key="5">
    <source>
        <dbReference type="ARBA" id="ARBA00023239"/>
    </source>
</evidence>
<gene>
    <name evidence="7" type="primary">mltG</name>
    <name evidence="8" type="ORF">L323_16395</name>
</gene>
<dbReference type="EC" id="4.2.2.29" evidence="7"/>
<dbReference type="CDD" id="cd08010">
    <property type="entry name" value="MltG_like"/>
    <property type="match status" value="1"/>
</dbReference>
<evidence type="ECO:0000256" key="6">
    <source>
        <dbReference type="ARBA" id="ARBA00023316"/>
    </source>
</evidence>
<feature type="transmembrane region" description="Helical" evidence="7">
    <location>
        <begin position="72"/>
        <end position="92"/>
    </location>
</feature>
<accession>U4QYJ3</accession>
<dbReference type="HAMAP" id="MF_02065">
    <property type="entry name" value="MltG"/>
    <property type="match status" value="1"/>
</dbReference>
<evidence type="ECO:0000256" key="4">
    <source>
        <dbReference type="ARBA" id="ARBA00023136"/>
    </source>
</evidence>
<feature type="transmembrane region" description="Helical" evidence="7">
    <location>
        <begin position="42"/>
        <end position="65"/>
    </location>
</feature>
<keyword evidence="3 7" id="KW-1133">Transmembrane helix</keyword>
<sequence length="426" mass="47785">MDRRLKVSLTGILTVIVGILLSIPNIMNYFGTLLKGFDAKFGLLNAVFTAVGLTLVLFGIFIISAGLRKMSFWLTIFIVFVFIFTVGAVITFRSTVSTDTSETVTKEVKIKADSEGAKMVDIPMGSDTKTIAGILANEGIISKPQVFTIVSKINGFDGKYQAGTHILKPGLEFNTIMTILTGKPESKKVTIPEGLSYRQIVNTFVKKGLSTVDKFDYAMKYQKYDYDFIKDIKDSNNREFKLEGYLFPDTYEFAMNASEKTIINVMLSNFNNKITKEMYTRAKELGMSMDQVITLASIIEREVSNSQERRVVSEVFHRRLKDQNPNLRKLESCATLQYIFLNTEGKVHKVITYNDKNTDNPYNTYLHAGLPPGPICSPSIDAINAALYPDEDTDYMFFLSAGDGTTKFSKTYAEHLKAMKQYGLAK</sequence>